<dbReference type="Gene3D" id="2.40.260.10">
    <property type="entry name" value="Sortase"/>
    <property type="match status" value="1"/>
</dbReference>
<proteinExistence type="predicted"/>
<dbReference type="EMBL" id="JAGQNX010000130">
    <property type="protein sequence ID" value="MCA9308661.1"/>
    <property type="molecule type" value="Genomic_DNA"/>
</dbReference>
<evidence type="ECO:0000256" key="1">
    <source>
        <dbReference type="ARBA" id="ARBA00022801"/>
    </source>
</evidence>
<keyword evidence="1" id="KW-0378">Hydrolase</keyword>
<protein>
    <submittedName>
        <fullName evidence="2">Class F sortase</fullName>
    </submittedName>
</protein>
<evidence type="ECO:0000313" key="2">
    <source>
        <dbReference type="EMBL" id="MCA9308661.1"/>
    </source>
</evidence>
<dbReference type="Proteomes" id="UP000740557">
    <property type="component" value="Unassembled WGS sequence"/>
</dbReference>
<dbReference type="InterPro" id="IPR005754">
    <property type="entry name" value="Sortase"/>
</dbReference>
<dbReference type="InterPro" id="IPR042001">
    <property type="entry name" value="Sortase_F"/>
</dbReference>
<name>A0A955EBZ0_UNCKA</name>
<accession>A0A955EBZ0</accession>
<dbReference type="GO" id="GO:0016787">
    <property type="term" value="F:hydrolase activity"/>
    <property type="evidence" value="ECO:0007669"/>
    <property type="project" value="UniProtKB-KW"/>
</dbReference>
<dbReference type="Pfam" id="PF04203">
    <property type="entry name" value="Sortase"/>
    <property type="match status" value="1"/>
</dbReference>
<reference evidence="2" key="1">
    <citation type="submission" date="2020-04" db="EMBL/GenBank/DDBJ databases">
        <authorList>
            <person name="Zhang T."/>
        </authorList>
    </citation>
    <scope>NUCLEOTIDE SEQUENCE</scope>
    <source>
        <strain evidence="2">HKST-UBA79</strain>
    </source>
</reference>
<reference evidence="2" key="2">
    <citation type="journal article" date="2021" name="Microbiome">
        <title>Successional dynamics and alternative stable states in a saline activated sludge microbial community over 9 years.</title>
        <authorList>
            <person name="Wang Y."/>
            <person name="Ye J."/>
            <person name="Ju F."/>
            <person name="Liu L."/>
            <person name="Boyd J.A."/>
            <person name="Deng Y."/>
            <person name="Parks D.H."/>
            <person name="Jiang X."/>
            <person name="Yin X."/>
            <person name="Woodcroft B.J."/>
            <person name="Tyson G.W."/>
            <person name="Hugenholtz P."/>
            <person name="Polz M.F."/>
            <person name="Zhang T."/>
        </authorList>
    </citation>
    <scope>NUCLEOTIDE SEQUENCE</scope>
    <source>
        <strain evidence="2">HKST-UBA79</strain>
    </source>
</reference>
<dbReference type="AlphaFoldDB" id="A0A955EBZ0"/>
<gene>
    <name evidence="2" type="ORF">KC980_04060</name>
</gene>
<dbReference type="SUPFAM" id="SSF63817">
    <property type="entry name" value="Sortase"/>
    <property type="match status" value="1"/>
</dbReference>
<dbReference type="CDD" id="cd05829">
    <property type="entry name" value="Sortase_F"/>
    <property type="match status" value="1"/>
</dbReference>
<sequence length="217" mass="23492">MYSATAIQRNITPVLLVLFAVCLSIFYSASPSFGYKIFSTPSKSDISATQNNTLGDSDGASVFAELAKPIYGAPVRIYATGIDAKIEEIGLTDSGQLGVPNNPLNAGWYSRSALVGARGNVIIDGHYDSIGGKPAAFWNLKNLKINDKVFLIDDYNRETVYTITAIHYVDIQDSDRIEKLTSSVGKTLTLVTCNGVWVPSEGTYNKRLIIKAEAKGL</sequence>
<organism evidence="2 3">
    <name type="scientific">candidate division WWE3 bacterium</name>
    <dbReference type="NCBI Taxonomy" id="2053526"/>
    <lineage>
        <taxon>Bacteria</taxon>
        <taxon>Katanobacteria</taxon>
    </lineage>
</organism>
<dbReference type="InterPro" id="IPR023365">
    <property type="entry name" value="Sortase_dom-sf"/>
</dbReference>
<comment type="caution">
    <text evidence="2">The sequence shown here is derived from an EMBL/GenBank/DDBJ whole genome shotgun (WGS) entry which is preliminary data.</text>
</comment>
<evidence type="ECO:0000313" key="3">
    <source>
        <dbReference type="Proteomes" id="UP000740557"/>
    </source>
</evidence>